<feature type="domain" description="ThuA-like" evidence="2">
    <location>
        <begin position="68"/>
        <end position="297"/>
    </location>
</feature>
<proteinExistence type="predicted"/>
<reference evidence="3 4" key="1">
    <citation type="submission" date="2018-07" db="EMBL/GenBank/DDBJ databases">
        <title>Genomic Encyclopedia of Type Strains, Phase IV (KMG-IV): sequencing the most valuable type-strain genomes for metagenomic binning, comparative biology and taxonomic classification.</title>
        <authorList>
            <person name="Goeker M."/>
        </authorList>
    </citation>
    <scope>NUCLEOTIDE SEQUENCE [LARGE SCALE GENOMIC DNA]</scope>
    <source>
        <strain evidence="3 4">DSM 21634</strain>
    </source>
</reference>
<sequence>MHRRIDGSGGRRMLACAVALAGAGLSSAALAQMGAPAPGSLDTQYNACRGTNPNCYNDWGAFANTPNKVLIYSRTAGPRHANLGPALAAGLNPPLVAANAVQNGLIRLLAAEGIQADWTEDVARMTSLNGYKAIIFASPTRDALWDHAKTAAGGTQLDAARHALRQYMRRGGGFVGIHNAFGTEYNWPYYEGLLGNANFYDHGANQNGTVRIVNKNDSSTSMLPASFAFKDEWYTLMPYPTNVKFLAVVDTNSLATKRSTHPGHGKMHPVSWCQYYDGGRSWVTTLGHDAGAFAQDTSTFPGAAEFQKHVVAGIKSAMGLVPFCK</sequence>
<keyword evidence="4" id="KW-1185">Reference proteome</keyword>
<dbReference type="Pfam" id="PF06283">
    <property type="entry name" value="ThuA"/>
    <property type="match status" value="1"/>
</dbReference>
<dbReference type="Gene3D" id="3.40.50.880">
    <property type="match status" value="1"/>
</dbReference>
<dbReference type="AlphaFoldDB" id="A0A368XW31"/>
<accession>A0A368XW31</accession>
<gene>
    <name evidence="3" type="ORF">DES41_104165</name>
</gene>
<keyword evidence="1" id="KW-0732">Signal</keyword>
<dbReference type="InterPro" id="IPR029010">
    <property type="entry name" value="ThuA-like"/>
</dbReference>
<dbReference type="SUPFAM" id="SSF52317">
    <property type="entry name" value="Class I glutamine amidotransferase-like"/>
    <property type="match status" value="1"/>
</dbReference>
<dbReference type="EMBL" id="QPJK01000004">
    <property type="protein sequence ID" value="RCW71346.1"/>
    <property type="molecule type" value="Genomic_DNA"/>
</dbReference>
<evidence type="ECO:0000259" key="2">
    <source>
        <dbReference type="Pfam" id="PF06283"/>
    </source>
</evidence>
<feature type="chain" id="PRO_5017059674" description="ThuA-like domain-containing protein" evidence="1">
    <location>
        <begin position="32"/>
        <end position="325"/>
    </location>
</feature>
<name>A0A368XW31_9BURK</name>
<dbReference type="PANTHER" id="PTHR40469">
    <property type="entry name" value="SECRETED GLYCOSYL HYDROLASE"/>
    <property type="match status" value="1"/>
</dbReference>
<evidence type="ECO:0000313" key="3">
    <source>
        <dbReference type="EMBL" id="RCW71346.1"/>
    </source>
</evidence>
<dbReference type="InterPro" id="IPR029062">
    <property type="entry name" value="Class_I_gatase-like"/>
</dbReference>
<feature type="signal peptide" evidence="1">
    <location>
        <begin position="1"/>
        <end position="31"/>
    </location>
</feature>
<evidence type="ECO:0000313" key="4">
    <source>
        <dbReference type="Proteomes" id="UP000252884"/>
    </source>
</evidence>
<dbReference type="PANTHER" id="PTHR40469:SF2">
    <property type="entry name" value="GALACTOSE-BINDING DOMAIN-LIKE SUPERFAMILY PROTEIN"/>
    <property type="match status" value="1"/>
</dbReference>
<evidence type="ECO:0000256" key="1">
    <source>
        <dbReference type="SAM" id="SignalP"/>
    </source>
</evidence>
<dbReference type="RefSeq" id="WP_245965727.1">
    <property type="nucleotide sequence ID" value="NZ_QPJK01000004.1"/>
</dbReference>
<organism evidence="3 4">
    <name type="scientific">Pseudorhodoferax soli</name>
    <dbReference type="NCBI Taxonomy" id="545864"/>
    <lineage>
        <taxon>Bacteria</taxon>
        <taxon>Pseudomonadati</taxon>
        <taxon>Pseudomonadota</taxon>
        <taxon>Betaproteobacteria</taxon>
        <taxon>Burkholderiales</taxon>
        <taxon>Comamonadaceae</taxon>
    </lineage>
</organism>
<protein>
    <recommendedName>
        <fullName evidence="2">ThuA-like domain-containing protein</fullName>
    </recommendedName>
</protein>
<comment type="caution">
    <text evidence="3">The sequence shown here is derived from an EMBL/GenBank/DDBJ whole genome shotgun (WGS) entry which is preliminary data.</text>
</comment>
<dbReference type="Proteomes" id="UP000252884">
    <property type="component" value="Unassembled WGS sequence"/>
</dbReference>